<evidence type="ECO:0000313" key="4">
    <source>
        <dbReference type="Proteomes" id="UP000293142"/>
    </source>
</evidence>
<dbReference type="PANTHER" id="PTHR46558:SF11">
    <property type="entry name" value="HTH-TYPE TRANSCRIPTIONAL REGULATOR XRE"/>
    <property type="match status" value="1"/>
</dbReference>
<dbReference type="SMART" id="SM00530">
    <property type="entry name" value="HTH_XRE"/>
    <property type="match status" value="1"/>
</dbReference>
<protein>
    <submittedName>
        <fullName evidence="3">XRE family transcriptional regulator</fullName>
    </submittedName>
</protein>
<name>A0A4Q9DUZ8_9BACL</name>
<dbReference type="Proteomes" id="UP000293142">
    <property type="component" value="Unassembled WGS sequence"/>
</dbReference>
<evidence type="ECO:0000259" key="2">
    <source>
        <dbReference type="PROSITE" id="PS50943"/>
    </source>
</evidence>
<dbReference type="InterPro" id="IPR010982">
    <property type="entry name" value="Lambda_DNA-bd_dom_sf"/>
</dbReference>
<dbReference type="AlphaFoldDB" id="A0A4Q9DUZ8"/>
<evidence type="ECO:0000313" key="3">
    <source>
        <dbReference type="EMBL" id="TBL80854.1"/>
    </source>
</evidence>
<dbReference type="OrthoDB" id="9814553at2"/>
<dbReference type="InterPro" id="IPR001387">
    <property type="entry name" value="Cro/C1-type_HTH"/>
</dbReference>
<evidence type="ECO:0000256" key="1">
    <source>
        <dbReference type="ARBA" id="ARBA00023125"/>
    </source>
</evidence>
<keyword evidence="1" id="KW-0238">DNA-binding</keyword>
<dbReference type="CDD" id="cd00093">
    <property type="entry name" value="HTH_XRE"/>
    <property type="match status" value="1"/>
</dbReference>
<keyword evidence="4" id="KW-1185">Reference proteome</keyword>
<dbReference type="Gene3D" id="1.10.260.40">
    <property type="entry name" value="lambda repressor-like DNA-binding domains"/>
    <property type="match status" value="1"/>
</dbReference>
<proteinExistence type="predicted"/>
<dbReference type="GO" id="GO:0003677">
    <property type="term" value="F:DNA binding"/>
    <property type="evidence" value="ECO:0007669"/>
    <property type="project" value="UniProtKB-KW"/>
</dbReference>
<dbReference type="PROSITE" id="PS50943">
    <property type="entry name" value="HTH_CROC1"/>
    <property type="match status" value="1"/>
</dbReference>
<comment type="caution">
    <text evidence="3">The sequence shown here is derived from an EMBL/GenBank/DDBJ whole genome shotgun (WGS) entry which is preliminary data.</text>
</comment>
<accession>A0A4Q9DUZ8</accession>
<organism evidence="3 4">
    <name type="scientific">Paenibacillus thalictri</name>
    <dbReference type="NCBI Taxonomy" id="2527873"/>
    <lineage>
        <taxon>Bacteria</taxon>
        <taxon>Bacillati</taxon>
        <taxon>Bacillota</taxon>
        <taxon>Bacilli</taxon>
        <taxon>Bacillales</taxon>
        <taxon>Paenibacillaceae</taxon>
        <taxon>Paenibacillus</taxon>
    </lineage>
</organism>
<dbReference type="PANTHER" id="PTHR46558">
    <property type="entry name" value="TRACRIPTIONAL REGULATORY PROTEIN-RELATED-RELATED"/>
    <property type="match status" value="1"/>
</dbReference>
<dbReference type="Pfam" id="PF01381">
    <property type="entry name" value="HTH_3"/>
    <property type="match status" value="1"/>
</dbReference>
<reference evidence="3 4" key="1">
    <citation type="submission" date="2019-02" db="EMBL/GenBank/DDBJ databases">
        <title>Paenibacillus sp. nov., isolated from surface-sterilized tissue of Thalictrum simplex L.</title>
        <authorList>
            <person name="Tuo L."/>
        </authorList>
    </citation>
    <scope>NUCLEOTIDE SEQUENCE [LARGE SCALE GENOMIC DNA]</scope>
    <source>
        <strain evidence="3 4">N2SHLJ1</strain>
    </source>
</reference>
<sequence>MSFDYSIIGKRIRKARENKGFTQEQLAESLSVSNVYVSKIERGKTPINLDRLSQICMVLEESPEYMIGGANHASEDYLRHEIITMLEGCSPEKIKLISSVIKPIIDYKEGPK</sequence>
<dbReference type="RefSeq" id="WP_131012458.1">
    <property type="nucleotide sequence ID" value="NZ_SIRE01000004.1"/>
</dbReference>
<dbReference type="EMBL" id="SIRE01000004">
    <property type="protein sequence ID" value="TBL80854.1"/>
    <property type="molecule type" value="Genomic_DNA"/>
</dbReference>
<dbReference type="SUPFAM" id="SSF47413">
    <property type="entry name" value="lambda repressor-like DNA-binding domains"/>
    <property type="match status" value="1"/>
</dbReference>
<feature type="domain" description="HTH cro/C1-type" evidence="2">
    <location>
        <begin position="12"/>
        <end position="66"/>
    </location>
</feature>
<gene>
    <name evidence="3" type="ORF">EYB31_06455</name>
</gene>